<keyword evidence="2" id="KW-1185">Reference proteome</keyword>
<evidence type="ECO:0008006" key="3">
    <source>
        <dbReference type="Google" id="ProtNLM"/>
    </source>
</evidence>
<accession>A0ABP7DDW2</accession>
<reference evidence="2" key="1">
    <citation type="journal article" date="2019" name="Int. J. Syst. Evol. Microbiol.">
        <title>The Global Catalogue of Microorganisms (GCM) 10K type strain sequencing project: providing services to taxonomists for standard genome sequencing and annotation.</title>
        <authorList>
            <consortium name="The Broad Institute Genomics Platform"/>
            <consortium name="The Broad Institute Genome Sequencing Center for Infectious Disease"/>
            <person name="Wu L."/>
            <person name="Ma J."/>
        </authorList>
    </citation>
    <scope>NUCLEOTIDE SEQUENCE [LARGE SCALE GENOMIC DNA]</scope>
    <source>
        <strain evidence="2">JCM 17329</strain>
    </source>
</reference>
<comment type="caution">
    <text evidence="1">The sequence shown here is derived from an EMBL/GenBank/DDBJ whole genome shotgun (WGS) entry which is preliminary data.</text>
</comment>
<dbReference type="Pfam" id="PF08809">
    <property type="entry name" value="DUF1799"/>
    <property type="match status" value="1"/>
</dbReference>
<gene>
    <name evidence="1" type="ORF">GCM10022421_08980</name>
</gene>
<sequence>MPRRGRRKKLIALGRTWAEGGQGGKNELDADLAVLGIQLDARHTEPEKTELWAEHIEAFELFAACSSQWRIVAGMGGAFYQGLDAAALAATMDMLGIEQGHRRERLQQVRQIESGALEVLNKK</sequence>
<proteinExistence type="predicted"/>
<dbReference type="InterPro" id="IPR014915">
    <property type="entry name" value="Phage_TLS_TfmB"/>
</dbReference>
<evidence type="ECO:0000313" key="2">
    <source>
        <dbReference type="Proteomes" id="UP001501479"/>
    </source>
</evidence>
<organism evidence="1 2">
    <name type="scientific">Oceanisphaera sediminis</name>
    <dbReference type="NCBI Taxonomy" id="981381"/>
    <lineage>
        <taxon>Bacteria</taxon>
        <taxon>Pseudomonadati</taxon>
        <taxon>Pseudomonadota</taxon>
        <taxon>Gammaproteobacteria</taxon>
        <taxon>Aeromonadales</taxon>
        <taxon>Aeromonadaceae</taxon>
        <taxon>Oceanisphaera</taxon>
    </lineage>
</organism>
<evidence type="ECO:0000313" key="1">
    <source>
        <dbReference type="EMBL" id="GAA3704367.1"/>
    </source>
</evidence>
<dbReference type="Proteomes" id="UP001501479">
    <property type="component" value="Unassembled WGS sequence"/>
</dbReference>
<name>A0ABP7DDW2_9GAMM</name>
<dbReference type="EMBL" id="BAABDS010000010">
    <property type="protein sequence ID" value="GAA3704367.1"/>
    <property type="molecule type" value="Genomic_DNA"/>
</dbReference>
<dbReference type="RefSeq" id="WP_344962827.1">
    <property type="nucleotide sequence ID" value="NZ_BAABDS010000010.1"/>
</dbReference>
<protein>
    <recommendedName>
        <fullName evidence="3">DUF1799 domain-containing protein</fullName>
    </recommendedName>
</protein>